<evidence type="ECO:0000256" key="1">
    <source>
        <dbReference type="SAM" id="Phobius"/>
    </source>
</evidence>
<accession>A0ABW3PXM7</accession>
<gene>
    <name evidence="2" type="ORF">ACFQ4C_02215</name>
</gene>
<dbReference type="RefSeq" id="WP_265990146.1">
    <property type="nucleotide sequence ID" value="NZ_CP110973.1"/>
</dbReference>
<name>A0ABW3PXM7_9BACT</name>
<feature type="transmembrane region" description="Helical" evidence="1">
    <location>
        <begin position="55"/>
        <end position="73"/>
    </location>
</feature>
<dbReference type="EMBL" id="JBHTLP010000002">
    <property type="protein sequence ID" value="MFD1139898.1"/>
    <property type="molecule type" value="Genomic_DNA"/>
</dbReference>
<comment type="caution">
    <text evidence="2">The sequence shown here is derived from an EMBL/GenBank/DDBJ whole genome shotgun (WGS) entry which is preliminary data.</text>
</comment>
<keyword evidence="3" id="KW-1185">Reference proteome</keyword>
<keyword evidence="1" id="KW-1133">Transmembrane helix</keyword>
<keyword evidence="1" id="KW-0812">Transmembrane</keyword>
<reference evidence="3" key="1">
    <citation type="journal article" date="2019" name="Int. J. Syst. Evol. Microbiol.">
        <title>The Global Catalogue of Microorganisms (GCM) 10K type strain sequencing project: providing services to taxonomists for standard genome sequencing and annotation.</title>
        <authorList>
            <consortium name="The Broad Institute Genomics Platform"/>
            <consortium name="The Broad Institute Genome Sequencing Center for Infectious Disease"/>
            <person name="Wu L."/>
            <person name="Ma J."/>
        </authorList>
    </citation>
    <scope>NUCLEOTIDE SEQUENCE [LARGE SCALE GENOMIC DNA]</scope>
    <source>
        <strain evidence="3">CCUG 55608</strain>
    </source>
</reference>
<evidence type="ECO:0000313" key="3">
    <source>
        <dbReference type="Proteomes" id="UP001597116"/>
    </source>
</evidence>
<evidence type="ECO:0000313" key="2">
    <source>
        <dbReference type="EMBL" id="MFD1139898.1"/>
    </source>
</evidence>
<protein>
    <submittedName>
        <fullName evidence="2">Uncharacterized protein</fullName>
    </submittedName>
</protein>
<keyword evidence="1" id="KW-0472">Membrane</keyword>
<organism evidence="2 3">
    <name type="scientific">Larkinella insperata</name>
    <dbReference type="NCBI Taxonomy" id="332158"/>
    <lineage>
        <taxon>Bacteria</taxon>
        <taxon>Pseudomonadati</taxon>
        <taxon>Bacteroidota</taxon>
        <taxon>Cytophagia</taxon>
        <taxon>Cytophagales</taxon>
        <taxon>Spirosomataceae</taxon>
        <taxon>Larkinella</taxon>
    </lineage>
</organism>
<sequence length="253" mass="27740">MKKYICLNHGECSWADEKPPREFTLDNPDELNCPNCESKNIKEAPKSSTPPWSKFAIITGLLLLIGGIAWYLWPVNPPPPLPPLKVSVVGLDCNTGFLTLTTNYGDGSPITFGAEGQVLAQKDSSFKIDKSLLYNKSITVFAVQNGYRSTAEFITSCTPLPPSPPPTPGLYHGKKTKPTNRSPKGDLTVIEGSEGCEVCTRYYSAIDEAGRTHEVREKNSTHCCPCGQTVQIKGLTYRMKCDELAGNKLILIE</sequence>
<dbReference type="Proteomes" id="UP001597116">
    <property type="component" value="Unassembled WGS sequence"/>
</dbReference>
<proteinExistence type="predicted"/>